<dbReference type="GO" id="GO:0016301">
    <property type="term" value="F:kinase activity"/>
    <property type="evidence" value="ECO:0007669"/>
    <property type="project" value="UniProtKB-KW"/>
</dbReference>
<organism evidence="4 5">
    <name type="scientific">Candidatus Chisholmbacteria bacterium RIFCSPHIGHO2_01_FULL_49_18</name>
    <dbReference type="NCBI Taxonomy" id="1797590"/>
    <lineage>
        <taxon>Bacteria</taxon>
        <taxon>Candidatus Chisholmiibacteriota</taxon>
    </lineage>
</organism>
<dbReference type="PANTHER" id="PTHR10584:SF166">
    <property type="entry name" value="RIBOKINASE"/>
    <property type="match status" value="1"/>
</dbReference>
<accession>A0A1G1VP10</accession>
<reference evidence="4 5" key="1">
    <citation type="journal article" date="2016" name="Nat. Commun.">
        <title>Thousands of microbial genomes shed light on interconnected biogeochemical processes in an aquifer system.</title>
        <authorList>
            <person name="Anantharaman K."/>
            <person name="Brown C.T."/>
            <person name="Hug L.A."/>
            <person name="Sharon I."/>
            <person name="Castelle C.J."/>
            <person name="Probst A.J."/>
            <person name="Thomas B.C."/>
            <person name="Singh A."/>
            <person name="Wilkins M.J."/>
            <person name="Karaoz U."/>
            <person name="Brodie E.L."/>
            <person name="Williams K.H."/>
            <person name="Hubbard S.S."/>
            <person name="Banfield J.F."/>
        </authorList>
    </citation>
    <scope>NUCLEOTIDE SEQUENCE [LARGE SCALE GENOMIC DNA]</scope>
</reference>
<evidence type="ECO:0000256" key="2">
    <source>
        <dbReference type="ARBA" id="ARBA00022777"/>
    </source>
</evidence>
<dbReference type="Pfam" id="PF00294">
    <property type="entry name" value="PfkB"/>
    <property type="match status" value="1"/>
</dbReference>
<dbReference type="InterPro" id="IPR029056">
    <property type="entry name" value="Ribokinase-like"/>
</dbReference>
<feature type="domain" description="Carbohydrate kinase PfkB" evidence="3">
    <location>
        <begin position="3"/>
        <end position="289"/>
    </location>
</feature>
<comment type="caution">
    <text evidence="4">The sequence shown here is derived from an EMBL/GenBank/DDBJ whole genome shotgun (WGS) entry which is preliminary data.</text>
</comment>
<keyword evidence="2" id="KW-0418">Kinase</keyword>
<protein>
    <recommendedName>
        <fullName evidence="3">Carbohydrate kinase PfkB domain-containing protein</fullName>
    </recommendedName>
</protein>
<dbReference type="PRINTS" id="PR00990">
    <property type="entry name" value="RIBOKINASE"/>
</dbReference>
<dbReference type="GO" id="GO:0006796">
    <property type="term" value="P:phosphate-containing compound metabolic process"/>
    <property type="evidence" value="ECO:0007669"/>
    <property type="project" value="UniProtKB-ARBA"/>
</dbReference>
<evidence type="ECO:0000256" key="1">
    <source>
        <dbReference type="ARBA" id="ARBA00022679"/>
    </source>
</evidence>
<dbReference type="SUPFAM" id="SSF53613">
    <property type="entry name" value="Ribokinase-like"/>
    <property type="match status" value="1"/>
</dbReference>
<dbReference type="Proteomes" id="UP000179069">
    <property type="component" value="Unassembled WGS sequence"/>
</dbReference>
<evidence type="ECO:0000313" key="5">
    <source>
        <dbReference type="Proteomes" id="UP000179069"/>
    </source>
</evidence>
<dbReference type="Gene3D" id="3.40.1190.20">
    <property type="match status" value="1"/>
</dbReference>
<keyword evidence="1" id="KW-0808">Transferase</keyword>
<name>A0A1G1VP10_9BACT</name>
<dbReference type="EMBL" id="MHCI01000006">
    <property type="protein sequence ID" value="OGY17120.1"/>
    <property type="molecule type" value="Genomic_DNA"/>
</dbReference>
<dbReference type="InterPro" id="IPR002139">
    <property type="entry name" value="Ribo/fructo_kinase"/>
</dbReference>
<evidence type="ECO:0000259" key="3">
    <source>
        <dbReference type="Pfam" id="PF00294"/>
    </source>
</evidence>
<proteinExistence type="predicted"/>
<sequence length="316" mass="33817">MYDVVCVGSAVLDVLMKSKSFKLVPSREFAGGIAICETYEGKMEADEIEITSGGGGTNNAVSFARKGLSTGIVAELGADIAGKMVTAELLREGVDIQHLVTEEGEETGVSVILVSAAGGRSIVTYRGASRMLTHADFPWKTLETRWLHISSLGGRLTLWEELVRWADKKDIHVSVNPGEQELRKRKRLWECVRGVDVLLLNREEATQLTGQNYLDMKVYRSNACLAGPKVSVITAGKYGGKVCVDGACSFYEGSKVKKVCGVGAGDAFGSGFVAALILGKPTDVATAWGRKNADSVLKNLSAKKGLLHRASLESSS</sequence>
<dbReference type="InterPro" id="IPR011611">
    <property type="entry name" value="PfkB_dom"/>
</dbReference>
<dbReference type="AlphaFoldDB" id="A0A1G1VP10"/>
<gene>
    <name evidence="4" type="ORF">A2785_00710</name>
</gene>
<evidence type="ECO:0000313" key="4">
    <source>
        <dbReference type="EMBL" id="OGY17120.1"/>
    </source>
</evidence>
<dbReference type="PANTHER" id="PTHR10584">
    <property type="entry name" value="SUGAR KINASE"/>
    <property type="match status" value="1"/>
</dbReference>